<comment type="subunit">
    <text evidence="3 12">Homotetramer.</text>
</comment>
<evidence type="ECO:0000256" key="9">
    <source>
        <dbReference type="ARBA" id="ARBA00022842"/>
    </source>
</evidence>
<dbReference type="InterPro" id="IPR036412">
    <property type="entry name" value="HAD-like_sf"/>
</dbReference>
<accession>A0A9P0VX34</accession>
<reference evidence="13" key="1">
    <citation type="submission" date="2022-03" db="EMBL/GenBank/DDBJ databases">
        <authorList>
            <person name="Legras J.-L."/>
            <person name="Devillers H."/>
            <person name="Grondin C."/>
        </authorList>
    </citation>
    <scope>NUCLEOTIDE SEQUENCE</scope>
    <source>
        <strain evidence="13">CLIB 1423</strain>
    </source>
</reference>
<keyword evidence="14" id="KW-1185">Reference proteome</keyword>
<comment type="similarity">
    <text evidence="2 12">Belongs to the ISN1 family.</text>
</comment>
<comment type="catalytic activity">
    <reaction evidence="11">
        <text>IMP + H2O = inosine + phosphate</text>
        <dbReference type="Rhea" id="RHEA:27718"/>
        <dbReference type="ChEBI" id="CHEBI:15377"/>
        <dbReference type="ChEBI" id="CHEBI:17596"/>
        <dbReference type="ChEBI" id="CHEBI:43474"/>
        <dbReference type="ChEBI" id="CHEBI:58053"/>
        <dbReference type="EC" id="3.1.3.99"/>
    </reaction>
</comment>
<keyword evidence="8" id="KW-0067">ATP-binding</keyword>
<dbReference type="GO" id="GO:0009117">
    <property type="term" value="P:nucleotide metabolic process"/>
    <property type="evidence" value="ECO:0007669"/>
    <property type="project" value="UniProtKB-KW"/>
</dbReference>
<keyword evidence="5" id="KW-0479">Metal-binding</keyword>
<dbReference type="EC" id="3.1.3.-" evidence="12"/>
<gene>
    <name evidence="13" type="ORF">CLIB1423_04S01882</name>
</gene>
<dbReference type="PIRSF" id="PIRSF028836">
    <property type="entry name" value="ISN1"/>
    <property type="match status" value="1"/>
</dbReference>
<comment type="cofactor">
    <cofactor evidence="1 12">
        <name>Mg(2+)</name>
        <dbReference type="ChEBI" id="CHEBI:18420"/>
    </cofactor>
</comment>
<proteinExistence type="inferred from homology"/>
<sequence length="467" mass="53610">MTSRYRVEYALKSHRRDEFIEWIKGLLAVPFVLRADAENYDNQFDHYDDPESYENYAISQEGQIALECQKGYLSVLRDIERLIEHTILIDNENDKRQFGSSPIVDSRLRKLVPTVGRFHTYLPLCEAFLIEDSKRLISQRRLVSPSFNDIRMMLNTAQILSLSTIFKDPHNDQRLKLITFDGDVTLYNDGSSLTEDSPVINRLLSLLKMDFFIGVVTAAGYPGQSGADRYYERLKGLIDIIRITDELTDAQKCNLLIMGGESNYLFRYDTSIHNFKFLEGDEWYLPMMKNWDKKRIEHIMDSTEDHMKRLQSKLRLQDKSDIVKKERSIGIVPKPGHKIIRENLEELVLSCSIKVNSILSSFRTTDSSDGKVNVDEIKVCAFNGGSDVWVDIGDKSLGVESLQRYLCREMDHPFCPILKSESLHIGDQFASLGANDFKARLSACTVWIASPTETVSILDYLLEKLSN</sequence>
<keyword evidence="7 12" id="KW-0378">Hydrolase</keyword>
<dbReference type="AlphaFoldDB" id="A0A9P0VX34"/>
<name>A0A9P0VX34_9ASCO</name>
<dbReference type="PANTHER" id="PTHR28213">
    <property type="entry name" value="IMP-SPECIFIC 5'-NUCLEOTIDASE 1"/>
    <property type="match status" value="1"/>
</dbReference>
<protein>
    <recommendedName>
        <fullName evidence="4 12">IMP-specific 5'-nucleotidase 1</fullName>
        <ecNumber evidence="12">3.1.3.-</ecNumber>
    </recommendedName>
</protein>
<evidence type="ECO:0000313" key="13">
    <source>
        <dbReference type="EMBL" id="CAH2351607.1"/>
    </source>
</evidence>
<keyword evidence="6" id="KW-0547">Nucleotide-binding</keyword>
<keyword evidence="9 12" id="KW-0460">Magnesium</keyword>
<evidence type="ECO:0000256" key="3">
    <source>
        <dbReference type="ARBA" id="ARBA00011881"/>
    </source>
</evidence>
<dbReference type="GO" id="GO:0071590">
    <property type="term" value="P:nicotinamide riboside biosynthetic process"/>
    <property type="evidence" value="ECO:0007669"/>
    <property type="project" value="TreeGrafter"/>
</dbReference>
<evidence type="ECO:0000313" key="14">
    <source>
        <dbReference type="Proteomes" id="UP000837801"/>
    </source>
</evidence>
<evidence type="ECO:0000256" key="2">
    <source>
        <dbReference type="ARBA" id="ARBA00005307"/>
    </source>
</evidence>
<evidence type="ECO:0000256" key="5">
    <source>
        <dbReference type="ARBA" id="ARBA00022723"/>
    </source>
</evidence>
<dbReference type="InterPro" id="IPR009453">
    <property type="entry name" value="ISN1"/>
</dbReference>
<evidence type="ECO:0000256" key="7">
    <source>
        <dbReference type="ARBA" id="ARBA00022801"/>
    </source>
</evidence>
<dbReference type="PANTHER" id="PTHR28213:SF1">
    <property type="entry name" value="IMP-SPECIFIC 5'-NUCLEOTIDASE 1"/>
    <property type="match status" value="1"/>
</dbReference>
<keyword evidence="10 12" id="KW-0546">Nucleotide metabolism</keyword>
<organism evidence="13 14">
    <name type="scientific">[Candida] railenensis</name>
    <dbReference type="NCBI Taxonomy" id="45579"/>
    <lineage>
        <taxon>Eukaryota</taxon>
        <taxon>Fungi</taxon>
        <taxon>Dikarya</taxon>
        <taxon>Ascomycota</taxon>
        <taxon>Saccharomycotina</taxon>
        <taxon>Pichiomycetes</taxon>
        <taxon>Debaryomycetaceae</taxon>
        <taxon>Kurtzmaniella</taxon>
    </lineage>
</organism>
<dbReference type="EMBL" id="CAKXYY010000004">
    <property type="protein sequence ID" value="CAH2351607.1"/>
    <property type="molecule type" value="Genomic_DNA"/>
</dbReference>
<dbReference type="GO" id="GO:0071592">
    <property type="term" value="P:nicotinic acid riboside biosynthetic process"/>
    <property type="evidence" value="ECO:0007669"/>
    <property type="project" value="TreeGrafter"/>
</dbReference>
<evidence type="ECO:0000256" key="10">
    <source>
        <dbReference type="ARBA" id="ARBA00023080"/>
    </source>
</evidence>
<dbReference type="OrthoDB" id="185373at2759"/>
<evidence type="ECO:0000256" key="12">
    <source>
        <dbReference type="PIRNR" id="PIRNR028836"/>
    </source>
</evidence>
<evidence type="ECO:0000256" key="4">
    <source>
        <dbReference type="ARBA" id="ARBA00015544"/>
    </source>
</evidence>
<dbReference type="GO" id="GO:0006190">
    <property type="term" value="P:inosine salvage"/>
    <property type="evidence" value="ECO:0007669"/>
    <property type="project" value="InterPro"/>
</dbReference>
<dbReference type="GO" id="GO:0005524">
    <property type="term" value="F:ATP binding"/>
    <property type="evidence" value="ECO:0007669"/>
    <property type="project" value="UniProtKB-KW"/>
</dbReference>
<evidence type="ECO:0000256" key="6">
    <source>
        <dbReference type="ARBA" id="ARBA00022741"/>
    </source>
</evidence>
<evidence type="ECO:0000256" key="8">
    <source>
        <dbReference type="ARBA" id="ARBA00022840"/>
    </source>
</evidence>
<dbReference type="GO" id="GO:0000287">
    <property type="term" value="F:magnesium ion binding"/>
    <property type="evidence" value="ECO:0007669"/>
    <property type="project" value="InterPro"/>
</dbReference>
<evidence type="ECO:0000256" key="11">
    <source>
        <dbReference type="ARBA" id="ARBA00047413"/>
    </source>
</evidence>
<dbReference type="GO" id="GO:0008253">
    <property type="term" value="F:5'-nucleotidase activity"/>
    <property type="evidence" value="ECO:0007669"/>
    <property type="project" value="InterPro"/>
</dbReference>
<dbReference type="Proteomes" id="UP000837801">
    <property type="component" value="Unassembled WGS sequence"/>
</dbReference>
<evidence type="ECO:0000256" key="1">
    <source>
        <dbReference type="ARBA" id="ARBA00001946"/>
    </source>
</evidence>
<dbReference type="Pfam" id="PF06437">
    <property type="entry name" value="ISN1"/>
    <property type="match status" value="1"/>
</dbReference>
<comment type="caution">
    <text evidence="13">The sequence shown here is derived from an EMBL/GenBank/DDBJ whole genome shotgun (WGS) entry which is preliminary data.</text>
</comment>
<comment type="function">
    <text evidence="12">IMP-specific 5'-nucleotidase involved in IMP (inositol monophosphate) degradation.</text>
</comment>
<dbReference type="SUPFAM" id="SSF56784">
    <property type="entry name" value="HAD-like"/>
    <property type="match status" value="1"/>
</dbReference>